<feature type="domain" description="Methyltransferase" evidence="3">
    <location>
        <begin position="41"/>
        <end position="135"/>
    </location>
</feature>
<proteinExistence type="predicted"/>
<dbReference type="CDD" id="cd02440">
    <property type="entry name" value="AdoMet_MTases"/>
    <property type="match status" value="1"/>
</dbReference>
<evidence type="ECO:0000256" key="2">
    <source>
        <dbReference type="ARBA" id="ARBA00022679"/>
    </source>
</evidence>
<accession>A0ABS9MHG8</accession>
<evidence type="ECO:0000259" key="3">
    <source>
        <dbReference type="Pfam" id="PF13649"/>
    </source>
</evidence>
<sequence>MSYASFAQYYDSLTHNVEYARRADYLCTLLAHLGHAPGLTLDLACGTGSLTVELAKRGMDIYGIDGSADMLSVARQKAAESGLDLLFLCQKMQKLDLYGTVDTVICALDSINHLTLEKDVQTAFDRVSLFMNPGGWFLFDVNTVYKHRHVLADNIFLYDTDEVYCIWQNHYEEKNDRVGIQLDFFGREGNLYHRSGEHFYERAYPQEQLLHMLNQAGFDVVYRFADLSLEEPGEQEERVVFAARKKK</sequence>
<dbReference type="InterPro" id="IPR029063">
    <property type="entry name" value="SAM-dependent_MTases_sf"/>
</dbReference>
<dbReference type="GO" id="GO:0008168">
    <property type="term" value="F:methyltransferase activity"/>
    <property type="evidence" value="ECO:0007669"/>
    <property type="project" value="UniProtKB-KW"/>
</dbReference>
<reference evidence="4 5" key="1">
    <citation type="submission" date="2022-01" db="EMBL/GenBank/DDBJ databases">
        <title>Collection of gut derived symbiotic bacterial strains cultured from healthy donors.</title>
        <authorList>
            <person name="Lin H."/>
            <person name="Kohout C."/>
            <person name="Waligurski E."/>
            <person name="Pamer E.G."/>
        </authorList>
    </citation>
    <scope>NUCLEOTIDE SEQUENCE [LARGE SCALE GENOMIC DNA]</scope>
    <source>
        <strain evidence="4 5">DFI.7.58</strain>
    </source>
</reference>
<dbReference type="SUPFAM" id="SSF53335">
    <property type="entry name" value="S-adenosyl-L-methionine-dependent methyltransferases"/>
    <property type="match status" value="1"/>
</dbReference>
<evidence type="ECO:0000313" key="4">
    <source>
        <dbReference type="EMBL" id="MCG4610257.1"/>
    </source>
</evidence>
<keyword evidence="1 4" id="KW-0489">Methyltransferase</keyword>
<dbReference type="RefSeq" id="WP_087233426.1">
    <property type="nucleotide sequence ID" value="NZ_JAKNHQ010000004.1"/>
</dbReference>
<dbReference type="PANTHER" id="PTHR43861:SF1">
    <property type="entry name" value="TRANS-ACONITATE 2-METHYLTRANSFERASE"/>
    <property type="match status" value="1"/>
</dbReference>
<organism evidence="4 5">
    <name type="scientific">Anaeromassilibacillus senegalensis</name>
    <dbReference type="NCBI Taxonomy" id="1673717"/>
    <lineage>
        <taxon>Bacteria</taxon>
        <taxon>Bacillati</taxon>
        <taxon>Bacillota</taxon>
        <taxon>Clostridia</taxon>
        <taxon>Eubacteriales</taxon>
        <taxon>Acutalibacteraceae</taxon>
        <taxon>Anaeromassilibacillus</taxon>
    </lineage>
</organism>
<dbReference type="GO" id="GO:0032259">
    <property type="term" value="P:methylation"/>
    <property type="evidence" value="ECO:0007669"/>
    <property type="project" value="UniProtKB-KW"/>
</dbReference>
<name>A0ABS9MHG8_9FIRM</name>
<gene>
    <name evidence="4" type="ORF">L0P57_04815</name>
</gene>
<dbReference type="EMBL" id="JAKNHQ010000004">
    <property type="protein sequence ID" value="MCG4610257.1"/>
    <property type="molecule type" value="Genomic_DNA"/>
</dbReference>
<evidence type="ECO:0000256" key="1">
    <source>
        <dbReference type="ARBA" id="ARBA00022603"/>
    </source>
</evidence>
<dbReference type="Gene3D" id="2.20.25.110">
    <property type="entry name" value="S-adenosyl-L-methionine-dependent methyltransferases"/>
    <property type="match status" value="1"/>
</dbReference>
<protein>
    <submittedName>
        <fullName evidence="4">Class I SAM-dependent methyltransferase</fullName>
    </submittedName>
</protein>
<comment type="caution">
    <text evidence="4">The sequence shown here is derived from an EMBL/GenBank/DDBJ whole genome shotgun (WGS) entry which is preliminary data.</text>
</comment>
<dbReference type="InterPro" id="IPR041698">
    <property type="entry name" value="Methyltransf_25"/>
</dbReference>
<dbReference type="Proteomes" id="UP001298681">
    <property type="component" value="Unassembled WGS sequence"/>
</dbReference>
<keyword evidence="2" id="KW-0808">Transferase</keyword>
<dbReference type="Gene3D" id="3.40.50.150">
    <property type="entry name" value="Vaccinia Virus protein VP39"/>
    <property type="match status" value="1"/>
</dbReference>
<keyword evidence="5" id="KW-1185">Reference proteome</keyword>
<evidence type="ECO:0000313" key="5">
    <source>
        <dbReference type="Proteomes" id="UP001298681"/>
    </source>
</evidence>
<dbReference type="PANTHER" id="PTHR43861">
    <property type="entry name" value="TRANS-ACONITATE 2-METHYLTRANSFERASE-RELATED"/>
    <property type="match status" value="1"/>
</dbReference>
<dbReference type="Pfam" id="PF13649">
    <property type="entry name" value="Methyltransf_25"/>
    <property type="match status" value="1"/>
</dbReference>